<keyword evidence="1" id="KW-1185">Reference proteome</keyword>
<sequence length="68" mass="7833">MDIEQELAPIVTAREATAGFTVFQSYVEQNFIDPGVLQMCYKFGDLLADERLKKLKQKNLFYYFASTS</sequence>
<reference evidence="2" key="1">
    <citation type="submission" date="2022-11" db="UniProtKB">
        <authorList>
            <consortium name="WormBaseParasite"/>
        </authorList>
    </citation>
    <scope>IDENTIFICATION</scope>
</reference>
<name>A0A915CR60_9BILA</name>
<accession>A0A915CR60</accession>
<evidence type="ECO:0000313" key="1">
    <source>
        <dbReference type="Proteomes" id="UP000887574"/>
    </source>
</evidence>
<evidence type="ECO:0000313" key="2">
    <source>
        <dbReference type="WBParaSite" id="jg11329"/>
    </source>
</evidence>
<organism evidence="1 2">
    <name type="scientific">Ditylenchus dipsaci</name>
    <dbReference type="NCBI Taxonomy" id="166011"/>
    <lineage>
        <taxon>Eukaryota</taxon>
        <taxon>Metazoa</taxon>
        <taxon>Ecdysozoa</taxon>
        <taxon>Nematoda</taxon>
        <taxon>Chromadorea</taxon>
        <taxon>Rhabditida</taxon>
        <taxon>Tylenchina</taxon>
        <taxon>Tylenchomorpha</taxon>
        <taxon>Sphaerularioidea</taxon>
        <taxon>Anguinidae</taxon>
        <taxon>Anguininae</taxon>
        <taxon>Ditylenchus</taxon>
    </lineage>
</organism>
<dbReference type="AlphaFoldDB" id="A0A915CR60"/>
<proteinExistence type="predicted"/>
<dbReference type="Proteomes" id="UP000887574">
    <property type="component" value="Unplaced"/>
</dbReference>
<protein>
    <submittedName>
        <fullName evidence="2">Uncharacterized protein</fullName>
    </submittedName>
</protein>
<dbReference type="WBParaSite" id="jg11329">
    <property type="protein sequence ID" value="jg11329"/>
    <property type="gene ID" value="jg11329"/>
</dbReference>